<sequence>MPSRARASRAAARGRRPRRSPRRGAHGGRGALRGAWGTRSWVGFAPVRCPDRTIDCDSTVRRFERPAGRPRLNGSVLPDPDPALCRALAADLAAAGFDSASLRAAWGPSADAAIARGLRGPALRALALRDDPLAVVARLFVLGMPQPAASVSAAFAATGVSGLAALGLAEASGPDVAPVALIRPQEFADDAGAVEWWVASDLDEAALAAPLPEDHVLGVGGASLTLAALQLPTPARSVLDIGTGCGIQSLRARRFAERVVATDVSERALRFTRLNARLNGVDAIDVRAGSLFEPVEGEEFDRVVSNPPFVITPRVDGVPAYEYRDGGMVGDDLVAGFVSRVGGVLASGGVAQLLGNWETRGGVDGLERVRSWVAASPVPLDAWVVERESLDPLEYAELWIRDGGTLPGTPAFARLVDAWLDDFASRAVERIGFGYVLLRRAAGAPTLERYERVGQHVRDALGPHLAAALAAHDRLAPLSDDDLAAAALVVAGDVTEARHHLPGVEDPTIIELRQGGGFARSFEVDPGLAALVGACDGDLPVGALVAAIADLLEVDAAALRADLLPRVRELVFTGFLRFA</sequence>
<feature type="domain" description="Methyltransferase small" evidence="6">
    <location>
        <begin position="222"/>
        <end position="310"/>
    </location>
</feature>
<evidence type="ECO:0000256" key="1">
    <source>
        <dbReference type="ARBA" id="ARBA00006149"/>
    </source>
</evidence>
<dbReference type="Gene3D" id="3.40.50.150">
    <property type="entry name" value="Vaccinia Virus protein VP39"/>
    <property type="match status" value="1"/>
</dbReference>
<evidence type="ECO:0000256" key="3">
    <source>
        <dbReference type="ARBA" id="ARBA00022679"/>
    </source>
</evidence>
<evidence type="ECO:0000256" key="5">
    <source>
        <dbReference type="SAM" id="MobiDB-lite"/>
    </source>
</evidence>
<feature type="region of interest" description="Disordered" evidence="5">
    <location>
        <begin position="1"/>
        <end position="32"/>
    </location>
</feature>
<evidence type="ECO:0000256" key="4">
    <source>
        <dbReference type="ARBA" id="ARBA00022691"/>
    </source>
</evidence>
<dbReference type="GO" id="GO:0032259">
    <property type="term" value="P:methylation"/>
    <property type="evidence" value="ECO:0007669"/>
    <property type="project" value="UniProtKB-KW"/>
</dbReference>
<keyword evidence="10" id="KW-1185">Reference proteome</keyword>
<dbReference type="Pfam" id="PF25004">
    <property type="entry name" value="DUF7782"/>
    <property type="match status" value="1"/>
</dbReference>
<dbReference type="PROSITE" id="PS00092">
    <property type="entry name" value="N6_MTASE"/>
    <property type="match status" value="1"/>
</dbReference>
<dbReference type="GO" id="GO:0008170">
    <property type="term" value="F:N-methyltransferase activity"/>
    <property type="evidence" value="ECO:0007669"/>
    <property type="project" value="UniProtKB-ARBA"/>
</dbReference>
<proteinExistence type="inferred from homology"/>
<dbReference type="Proteomes" id="UP000543598">
    <property type="component" value="Unassembled WGS sequence"/>
</dbReference>
<dbReference type="Pfam" id="PF05175">
    <property type="entry name" value="MTS"/>
    <property type="match status" value="1"/>
</dbReference>
<organism evidence="9 10">
    <name type="scientific">Microbacterium ulmi</name>
    <dbReference type="NCBI Taxonomy" id="179095"/>
    <lineage>
        <taxon>Bacteria</taxon>
        <taxon>Bacillati</taxon>
        <taxon>Actinomycetota</taxon>
        <taxon>Actinomycetes</taxon>
        <taxon>Micrococcales</taxon>
        <taxon>Microbacteriaceae</taxon>
        <taxon>Microbacterium</taxon>
    </lineage>
</organism>
<dbReference type="CDD" id="cd02440">
    <property type="entry name" value="AdoMet_MTases"/>
    <property type="match status" value="1"/>
</dbReference>
<dbReference type="SUPFAM" id="SSF53335">
    <property type="entry name" value="S-adenosyl-L-methionine-dependent methyltransferases"/>
    <property type="match status" value="1"/>
</dbReference>
<keyword evidence="3 9" id="KW-0808">Transferase</keyword>
<dbReference type="InterPro" id="IPR007848">
    <property type="entry name" value="Small_mtfrase_dom"/>
</dbReference>
<evidence type="ECO:0000313" key="10">
    <source>
        <dbReference type="Proteomes" id="UP000543598"/>
    </source>
</evidence>
<keyword evidence="2 9" id="KW-0489">Methyltransferase</keyword>
<comment type="similarity">
    <text evidence="1">Belongs to the eukaryotic/archaeal PrmC-related family.</text>
</comment>
<gene>
    <name evidence="9" type="ORF">HLA99_10920</name>
</gene>
<dbReference type="AlphaFoldDB" id="A0A7Y2Q1I3"/>
<evidence type="ECO:0000259" key="7">
    <source>
        <dbReference type="Pfam" id="PF23186"/>
    </source>
</evidence>
<reference evidence="9 10" key="1">
    <citation type="submission" date="2020-05" db="EMBL/GenBank/DDBJ databases">
        <title>MicrobeNet Type strains.</title>
        <authorList>
            <person name="Nicholson A.C."/>
        </authorList>
    </citation>
    <scope>NUCLEOTIDE SEQUENCE [LARGE SCALE GENOMIC DNA]</scope>
    <source>
        <strain evidence="9 10">JCM 14282</strain>
    </source>
</reference>
<dbReference type="PANTHER" id="PTHR45875">
    <property type="entry name" value="METHYLTRANSFERASE N6AMT1"/>
    <property type="match status" value="1"/>
</dbReference>
<name>A0A7Y2Q1I3_9MICO</name>
<protein>
    <submittedName>
        <fullName evidence="9">Methyltransferase</fullName>
    </submittedName>
</protein>
<evidence type="ECO:0000313" key="9">
    <source>
        <dbReference type="EMBL" id="NNH04362.1"/>
    </source>
</evidence>
<evidence type="ECO:0000259" key="8">
    <source>
        <dbReference type="Pfam" id="PF25004"/>
    </source>
</evidence>
<dbReference type="GO" id="GO:0003676">
    <property type="term" value="F:nucleic acid binding"/>
    <property type="evidence" value="ECO:0007669"/>
    <property type="project" value="InterPro"/>
</dbReference>
<keyword evidence="4" id="KW-0949">S-adenosyl-L-methionine</keyword>
<feature type="compositionally biased region" description="Basic residues" evidence="5">
    <location>
        <begin position="12"/>
        <end position="26"/>
    </location>
</feature>
<dbReference type="GO" id="GO:0008757">
    <property type="term" value="F:S-adenosylmethionine-dependent methyltransferase activity"/>
    <property type="evidence" value="ECO:0007669"/>
    <property type="project" value="TreeGrafter"/>
</dbReference>
<feature type="domain" description="DUF7059" evidence="7">
    <location>
        <begin position="94"/>
        <end position="177"/>
    </location>
</feature>
<dbReference type="InterPro" id="IPR002052">
    <property type="entry name" value="DNA_methylase_N6_adenine_CS"/>
</dbReference>
<evidence type="ECO:0000256" key="2">
    <source>
        <dbReference type="ARBA" id="ARBA00022603"/>
    </source>
</evidence>
<comment type="caution">
    <text evidence="9">The sequence shown here is derived from an EMBL/GenBank/DDBJ whole genome shotgun (WGS) entry which is preliminary data.</text>
</comment>
<dbReference type="GO" id="GO:0035657">
    <property type="term" value="C:eRF1 methyltransferase complex"/>
    <property type="evidence" value="ECO:0007669"/>
    <property type="project" value="TreeGrafter"/>
</dbReference>
<feature type="compositionally biased region" description="Low complexity" evidence="5">
    <location>
        <begin position="1"/>
        <end position="11"/>
    </location>
</feature>
<feature type="domain" description="DUF7782" evidence="8">
    <location>
        <begin position="480"/>
        <end position="576"/>
    </location>
</feature>
<evidence type="ECO:0000259" key="6">
    <source>
        <dbReference type="Pfam" id="PF05175"/>
    </source>
</evidence>
<accession>A0A7Y2Q1I3</accession>
<dbReference type="InterPro" id="IPR052190">
    <property type="entry name" value="Euk-Arch_PrmC-MTase"/>
</dbReference>
<dbReference type="Pfam" id="PF23186">
    <property type="entry name" value="DUF7059"/>
    <property type="match status" value="1"/>
</dbReference>
<dbReference type="InterPro" id="IPR029063">
    <property type="entry name" value="SAM-dependent_MTases_sf"/>
</dbReference>
<dbReference type="PANTHER" id="PTHR45875:SF1">
    <property type="entry name" value="METHYLTRANSFERASE N6AMT1"/>
    <property type="match status" value="1"/>
</dbReference>
<dbReference type="EMBL" id="JABEMB010000015">
    <property type="protein sequence ID" value="NNH04362.1"/>
    <property type="molecule type" value="Genomic_DNA"/>
</dbReference>
<dbReference type="InterPro" id="IPR056684">
    <property type="entry name" value="DUF7782"/>
</dbReference>
<dbReference type="InterPro" id="IPR055487">
    <property type="entry name" value="DUF7059"/>
</dbReference>
<dbReference type="GO" id="GO:0008276">
    <property type="term" value="F:protein methyltransferase activity"/>
    <property type="evidence" value="ECO:0007669"/>
    <property type="project" value="TreeGrafter"/>
</dbReference>